<proteinExistence type="predicted"/>
<dbReference type="Gene3D" id="2.60.40.1120">
    <property type="entry name" value="Carboxypeptidase-like, regulatory domain"/>
    <property type="match status" value="1"/>
</dbReference>
<dbReference type="InterPro" id="IPR050266">
    <property type="entry name" value="AB_hydrolase_sf"/>
</dbReference>
<dbReference type="EMBL" id="JAUFQU010000001">
    <property type="protein sequence ID" value="MDN3705988.1"/>
    <property type="molecule type" value="Genomic_DNA"/>
</dbReference>
<feature type="domain" description="AB hydrolase-1" evidence="1">
    <location>
        <begin position="336"/>
        <end position="442"/>
    </location>
</feature>
<dbReference type="Pfam" id="PF13715">
    <property type="entry name" value="CarbopepD_reg_2"/>
    <property type="match status" value="1"/>
</dbReference>
<comment type="caution">
    <text evidence="3">The sequence shown here is derived from an EMBL/GenBank/DDBJ whole genome shotgun (WGS) entry which is preliminary data.</text>
</comment>
<sequence length="539" mass="60984">MFCMFAINYMANAQTTIRGTVKNHNGEPISYCSIGIRNSDTGAVSDENGNYTLTISDDLKEDIIFSAFGYQDEKKHKNELLKNSHLILEPESTVMETMVINLQKMKEKTIGQKKRPMLTFSKMFDKNVPTIEQGTIFKLYEKTKLKSYQFHIIPSSRYAQITLKLNIYEVKNNIPGKVLLDENIIFKTSATGWQKIDLSSYGLVFNNKNEIAVTMQLVDYKPLENEAFSFGISAKKSLAKNLLFRYQSQGNWERSEGIFISSLEIAYLKKNNDKEVLKDIEDEIVSAEDAQIKMLATYYQSKEQAAKTIYGKSKKGKYVDTGDATIYYESYGKGTPLLLLHGNNGNISDFYNQIPLLSKYFEVIAIDTRGQGRSTDMSTADYSYELFAADLLKVIESNGWKKVSIIGWSDGGNTGLIFNSQHPDRVNKLVTIGSNLEPSGVSEDLLAEFEKQLAEKKGKLRLVRLMLNHPHINSAQLASIQNEVLVIAGSEDVIKKEHTQLIHESIKDSDIEIIPDATHYIPFEQPEKLNNILLTFLLK</sequence>
<evidence type="ECO:0000313" key="2">
    <source>
        <dbReference type="EMBL" id="MDN3705988.1"/>
    </source>
</evidence>
<dbReference type="InterPro" id="IPR008969">
    <property type="entry name" value="CarboxyPept-like_regulatory"/>
</dbReference>
<keyword evidence="4" id="KW-1185">Reference proteome</keyword>
<evidence type="ECO:0000313" key="3">
    <source>
        <dbReference type="EMBL" id="MDN3709272.1"/>
    </source>
</evidence>
<dbReference type="RefSeq" id="WP_290362128.1">
    <property type="nucleotide sequence ID" value="NZ_JAUFQU010000001.1"/>
</dbReference>
<dbReference type="InterPro" id="IPR029058">
    <property type="entry name" value="AB_hydrolase_fold"/>
</dbReference>
<reference evidence="3" key="3">
    <citation type="submission" date="2023-06" db="EMBL/GenBank/DDBJ databases">
        <authorList>
            <person name="Lucena T."/>
            <person name="Sun Q."/>
        </authorList>
    </citation>
    <scope>NUCLEOTIDE SEQUENCE</scope>
    <source>
        <strain evidence="3">CECT 7184</strain>
    </source>
</reference>
<dbReference type="PANTHER" id="PTHR43798:SF33">
    <property type="entry name" value="HYDROLASE, PUTATIVE (AFU_ORTHOLOGUE AFUA_2G14860)-RELATED"/>
    <property type="match status" value="1"/>
</dbReference>
<dbReference type="Proteomes" id="UP001242368">
    <property type="component" value="Unassembled WGS sequence"/>
</dbReference>
<dbReference type="PRINTS" id="PR00111">
    <property type="entry name" value="ABHYDROLASE"/>
</dbReference>
<dbReference type="PANTHER" id="PTHR43798">
    <property type="entry name" value="MONOACYLGLYCEROL LIPASE"/>
    <property type="match status" value="1"/>
</dbReference>
<reference evidence="4" key="2">
    <citation type="journal article" date="2019" name="Int. J. Syst. Evol. Microbiol.">
        <title>The Global Catalogue of Microorganisms (GCM) 10K type strain sequencing project: providing services to taxonomists for standard genome sequencing and annotation.</title>
        <authorList>
            <consortium name="The Broad Institute Genomics Platform"/>
            <consortium name="The Broad Institute Genome Sequencing Center for Infectious Disease"/>
            <person name="Wu L."/>
            <person name="Ma J."/>
        </authorList>
    </citation>
    <scope>NUCLEOTIDE SEQUENCE [LARGE SCALE GENOMIC DNA]</scope>
    <source>
        <strain evidence="4">CECT 7184</strain>
    </source>
</reference>
<dbReference type="GO" id="GO:0016787">
    <property type="term" value="F:hydrolase activity"/>
    <property type="evidence" value="ECO:0007669"/>
    <property type="project" value="UniProtKB-KW"/>
</dbReference>
<dbReference type="SUPFAM" id="SSF53474">
    <property type="entry name" value="alpha/beta-Hydrolases"/>
    <property type="match status" value="1"/>
</dbReference>
<dbReference type="InterPro" id="IPR000073">
    <property type="entry name" value="AB_hydrolase_1"/>
</dbReference>
<evidence type="ECO:0000313" key="4">
    <source>
        <dbReference type="Proteomes" id="UP001242368"/>
    </source>
</evidence>
<reference evidence="3" key="1">
    <citation type="journal article" date="2014" name="Int. J. Syst. Evol. Microbiol.">
        <title>Complete genome of a new Firmicutes species belonging to the dominant human colonic microbiota ('Ruminococcus bicirculans') reveals two chromosomes and a selective capacity to utilize plant glucans.</title>
        <authorList>
            <consortium name="NISC Comparative Sequencing Program"/>
            <person name="Wegmann U."/>
            <person name="Louis P."/>
            <person name="Goesmann A."/>
            <person name="Henrissat B."/>
            <person name="Duncan S.H."/>
            <person name="Flint H.J."/>
        </authorList>
    </citation>
    <scope>NUCLEOTIDE SEQUENCE</scope>
    <source>
        <strain evidence="3">CECT 7184</strain>
    </source>
</reference>
<name>A0ABT8D095_9FLAO</name>
<keyword evidence="3" id="KW-0378">Hydrolase</keyword>
<dbReference type="EMBL" id="JAUFQU010000027">
    <property type="protein sequence ID" value="MDN3709272.1"/>
    <property type="molecule type" value="Genomic_DNA"/>
</dbReference>
<dbReference type="Pfam" id="PF00561">
    <property type="entry name" value="Abhydrolase_1"/>
    <property type="match status" value="1"/>
</dbReference>
<gene>
    <name evidence="2" type="ORF">QW060_02455</name>
    <name evidence="3" type="ORF">QW060_19825</name>
</gene>
<protein>
    <submittedName>
        <fullName evidence="3">Alpha/beta fold hydrolase</fullName>
    </submittedName>
</protein>
<evidence type="ECO:0000259" key="1">
    <source>
        <dbReference type="Pfam" id="PF00561"/>
    </source>
</evidence>
<organism evidence="3 4">
    <name type="scientific">Paenimyroides ceti</name>
    <dbReference type="NCBI Taxonomy" id="395087"/>
    <lineage>
        <taxon>Bacteria</taxon>
        <taxon>Pseudomonadati</taxon>
        <taxon>Bacteroidota</taxon>
        <taxon>Flavobacteriia</taxon>
        <taxon>Flavobacteriales</taxon>
        <taxon>Flavobacteriaceae</taxon>
        <taxon>Paenimyroides</taxon>
    </lineage>
</organism>
<dbReference type="SUPFAM" id="SSF49464">
    <property type="entry name" value="Carboxypeptidase regulatory domain-like"/>
    <property type="match status" value="1"/>
</dbReference>
<accession>A0ABT8D095</accession>
<dbReference type="Gene3D" id="3.40.50.1820">
    <property type="entry name" value="alpha/beta hydrolase"/>
    <property type="match status" value="2"/>
</dbReference>